<dbReference type="AlphaFoldDB" id="A0A0G0KVQ5"/>
<reference evidence="1 2" key="1">
    <citation type="journal article" date="2015" name="Nature">
        <title>rRNA introns, odd ribosomes, and small enigmatic genomes across a large radiation of phyla.</title>
        <authorList>
            <person name="Brown C.T."/>
            <person name="Hug L.A."/>
            <person name="Thomas B.C."/>
            <person name="Sharon I."/>
            <person name="Castelle C.J."/>
            <person name="Singh A."/>
            <person name="Wilkins M.J."/>
            <person name="Williams K.H."/>
            <person name="Banfield J.F."/>
        </authorList>
    </citation>
    <scope>NUCLEOTIDE SEQUENCE [LARGE SCALE GENOMIC DNA]</scope>
</reference>
<dbReference type="EMBL" id="LBTR01000023">
    <property type="protein sequence ID" value="KKQ44621.1"/>
    <property type="molecule type" value="Genomic_DNA"/>
</dbReference>
<accession>A0A0G0KVQ5</accession>
<dbReference type="Proteomes" id="UP000034603">
    <property type="component" value="Unassembled WGS sequence"/>
</dbReference>
<sequence length="78" mass="8836">MKIDRFRLGPNCDDPVFCFLTGTCYCAWLLDIDTQLVKKGVPQYAEDHLERLDCESIPGRQARTSARFLVSRCGGIKP</sequence>
<organism evidence="1 2">
    <name type="scientific">Candidatus Woesebacteria bacterium GW2011_GWA1_37_8</name>
    <dbReference type="NCBI Taxonomy" id="1618546"/>
    <lineage>
        <taxon>Bacteria</taxon>
        <taxon>Candidatus Woeseibacteriota</taxon>
    </lineage>
</organism>
<proteinExistence type="predicted"/>
<name>A0A0G0KVQ5_9BACT</name>
<gene>
    <name evidence="1" type="ORF">US62_C0023G0007</name>
</gene>
<protein>
    <submittedName>
        <fullName evidence="1">Uncharacterized protein</fullName>
    </submittedName>
</protein>
<evidence type="ECO:0000313" key="2">
    <source>
        <dbReference type="Proteomes" id="UP000034603"/>
    </source>
</evidence>
<comment type="caution">
    <text evidence="1">The sequence shown here is derived from an EMBL/GenBank/DDBJ whole genome shotgun (WGS) entry which is preliminary data.</text>
</comment>
<evidence type="ECO:0000313" key="1">
    <source>
        <dbReference type="EMBL" id="KKQ44621.1"/>
    </source>
</evidence>